<dbReference type="InterPro" id="IPR001509">
    <property type="entry name" value="Epimerase_deHydtase"/>
</dbReference>
<evidence type="ECO:0000259" key="2">
    <source>
        <dbReference type="Pfam" id="PF01370"/>
    </source>
</evidence>
<dbReference type="Proteomes" id="UP000713222">
    <property type="component" value="Unassembled WGS sequence"/>
</dbReference>
<dbReference type="Pfam" id="PF01370">
    <property type="entry name" value="Epimerase"/>
    <property type="match status" value="1"/>
</dbReference>
<protein>
    <submittedName>
        <fullName evidence="3">NAD-dependent epimerase/dehydratase family protein</fullName>
    </submittedName>
</protein>
<proteinExistence type="predicted"/>
<evidence type="ECO:0000313" key="4">
    <source>
        <dbReference type="Proteomes" id="UP000713222"/>
    </source>
</evidence>
<accession>A0A964UXT1</accession>
<comment type="caution">
    <text evidence="3">The sequence shown here is derived from an EMBL/GenBank/DDBJ whole genome shotgun (WGS) entry which is preliminary data.</text>
</comment>
<name>A0A964UXT1_9PROT</name>
<reference evidence="3" key="1">
    <citation type="submission" date="2018-10" db="EMBL/GenBank/DDBJ databases">
        <title>Iterative Subtractive Binning of Freshwater Chronoseries Metagenomes Recovers Nearly Complete Genomes from over Four Hundred Novel Species.</title>
        <authorList>
            <person name="Rodriguez-R L.M."/>
            <person name="Tsementzi D."/>
            <person name="Luo C."/>
            <person name="Konstantinidis K.T."/>
        </authorList>
    </citation>
    <scope>NUCLEOTIDE SEQUENCE</scope>
    <source>
        <strain evidence="3">WB7_6_001</strain>
    </source>
</reference>
<dbReference type="SUPFAM" id="SSF51735">
    <property type="entry name" value="NAD(P)-binding Rossmann-fold domains"/>
    <property type="match status" value="1"/>
</dbReference>
<evidence type="ECO:0000313" key="3">
    <source>
        <dbReference type="EMBL" id="NBN87762.1"/>
    </source>
</evidence>
<dbReference type="InterPro" id="IPR036291">
    <property type="entry name" value="NAD(P)-bd_dom_sf"/>
</dbReference>
<dbReference type="Gene3D" id="3.40.50.720">
    <property type="entry name" value="NAD(P)-binding Rossmann-like Domain"/>
    <property type="match status" value="1"/>
</dbReference>
<sequence length="298" mass="34940">MKKQSKSINLFCFGFGLTARYFVKELLKNKYKINLITTSRSKSSNKKFLNINYKNFYFENNKFDKKIKQYILNATHILVSIPPKNRKDLVIENFYNEMRLNKKIKWLGYLSSTSVYGNYQGKWVNEKSKLLTNNETGINRIVAENEWLKLNQHHLIPTRIFRLSGIYSPERNIFLRLANGQIRYIKKSNHYFSRIHVADIAQVLFKSLIYSKAGEIYNVADNRPCSYDKIISFASGLMGIQNPSPVSFESLKEGEIKNFYKDSKKVSNAKIKKDLKVKLYFPTYKEGLKSILNNIFDR</sequence>
<organism evidence="3 4">
    <name type="scientific">Candidatus Fonsibacter lacus</name>
    <dbReference type="NCBI Taxonomy" id="2576439"/>
    <lineage>
        <taxon>Bacteria</taxon>
        <taxon>Pseudomonadati</taxon>
        <taxon>Pseudomonadota</taxon>
        <taxon>Alphaproteobacteria</taxon>
        <taxon>Candidatus Pelagibacterales</taxon>
        <taxon>Candidatus Pelagibacterales incertae sedis</taxon>
        <taxon>Candidatus Fonsibacter</taxon>
    </lineage>
</organism>
<evidence type="ECO:0000256" key="1">
    <source>
        <dbReference type="ARBA" id="ARBA00023027"/>
    </source>
</evidence>
<keyword evidence="1" id="KW-0520">NAD</keyword>
<feature type="domain" description="NAD-dependent epimerase/dehydratase" evidence="2">
    <location>
        <begin position="16"/>
        <end position="220"/>
    </location>
</feature>
<dbReference type="PANTHER" id="PTHR43574">
    <property type="entry name" value="EPIMERASE-RELATED"/>
    <property type="match status" value="1"/>
</dbReference>
<dbReference type="EMBL" id="RGET01000012">
    <property type="protein sequence ID" value="NBN87762.1"/>
    <property type="molecule type" value="Genomic_DNA"/>
</dbReference>
<gene>
    <name evidence="3" type="ORF">EBV32_01540</name>
</gene>
<dbReference type="AlphaFoldDB" id="A0A964UXT1"/>